<dbReference type="Proteomes" id="UP001201020">
    <property type="component" value="Chromosome"/>
</dbReference>
<gene>
    <name evidence="1" type="ORF">K9W45_08120</name>
</gene>
<organism evidence="1">
    <name type="scientific">Candidatus Heimdallarchaeum aukensis</name>
    <dbReference type="NCBI Taxonomy" id="2876573"/>
    <lineage>
        <taxon>Archaea</taxon>
        <taxon>Promethearchaeati</taxon>
        <taxon>Candidatus Heimdallarchaeota</taxon>
        <taxon>Candidatus Heimdallarchaeia (ex Rinke et al. 2021) (nom. nud.)</taxon>
        <taxon>Candidatus Heimdallarchaeales</taxon>
        <taxon>Candidatus Heimdallarchaeaceae</taxon>
        <taxon>Candidatus Heimdallarchaeum</taxon>
    </lineage>
</organism>
<dbReference type="EMBL" id="CP084166">
    <property type="protein sequence ID" value="UJG39820.1"/>
    <property type="molecule type" value="Genomic_DNA"/>
</dbReference>
<evidence type="ECO:0000313" key="1">
    <source>
        <dbReference type="EMBL" id="UJG39820.1"/>
    </source>
</evidence>
<accession>A0A9Y1FJW9</accession>
<protein>
    <submittedName>
        <fullName evidence="1">Uncharacterized protein</fullName>
    </submittedName>
</protein>
<proteinExistence type="predicted"/>
<sequence>MSHEIRKDISTIPIVKLKDNPERKIWNYETILASKPRSSVRDIEQIYKVIKVLKGMENTRKYKT</sequence>
<reference evidence="1" key="1">
    <citation type="journal article" date="2022" name="Nat. Microbiol.">
        <title>Unique mobile elements and scalable gene flow at the prokaryote-eukaryote boundary revealed by circularized Asgard archaea genomes.</title>
        <authorList>
            <person name="Wu F."/>
            <person name="Speth D.R."/>
            <person name="Philosof A."/>
            <person name="Cremiere A."/>
            <person name="Narayanan A."/>
            <person name="Barco R.A."/>
            <person name="Connon S.A."/>
            <person name="Amend J.P."/>
            <person name="Antoshechkin I.A."/>
            <person name="Orphan V.J."/>
        </authorList>
    </citation>
    <scope>NUCLEOTIDE SEQUENCE</scope>
    <source>
        <strain evidence="1">PM71</strain>
    </source>
</reference>
<name>A0A9Y1FJW9_9ARCH</name>
<dbReference type="AlphaFoldDB" id="A0A9Y1FJW9"/>